<organism evidence="10 11">
    <name type="scientific">Thauera aromatica K172</name>
    <dbReference type="NCBI Taxonomy" id="44139"/>
    <lineage>
        <taxon>Bacteria</taxon>
        <taxon>Pseudomonadati</taxon>
        <taxon>Pseudomonadota</taxon>
        <taxon>Betaproteobacteria</taxon>
        <taxon>Rhodocyclales</taxon>
        <taxon>Zoogloeaceae</taxon>
        <taxon>Thauera</taxon>
    </lineage>
</organism>
<dbReference type="GO" id="GO:0015036">
    <property type="term" value="F:disulfide oxidoreductase activity"/>
    <property type="evidence" value="ECO:0007669"/>
    <property type="project" value="InterPro"/>
</dbReference>
<dbReference type="KEGG" id="tak:Tharo_1555"/>
<evidence type="ECO:0000256" key="4">
    <source>
        <dbReference type="ARBA" id="ARBA00023004"/>
    </source>
</evidence>
<sequence length="109" mass="12072">MDIQDVIRDQVTNNAVVLYMKGSPQFPQCGFSSTAVQILKNCGVREVVAVNVLADSDIRQGIKEYSNWPTIPQLYIKGEFVGGSDIMREMYENGELLQMLKDAGAVQEG</sequence>
<dbReference type="PIRSF" id="PIRSF005894">
    <property type="entry name" value="Monothiol_GRX"/>
    <property type="match status" value="1"/>
</dbReference>
<keyword evidence="2 8" id="KW-0001">2Fe-2S</keyword>
<dbReference type="InterPro" id="IPR004480">
    <property type="entry name" value="Monothiol_GRX-rel"/>
</dbReference>
<evidence type="ECO:0000256" key="7">
    <source>
        <dbReference type="PIRNR" id="PIRNR005894"/>
    </source>
</evidence>
<feature type="binding site" evidence="8">
    <location>
        <position position="29"/>
    </location>
    <ligand>
        <name>[2Fe-2S] cluster</name>
        <dbReference type="ChEBI" id="CHEBI:190135"/>
        <note>ligand shared between dimeric partners</note>
    </ligand>
</feature>
<evidence type="ECO:0000256" key="2">
    <source>
        <dbReference type="ARBA" id="ARBA00022714"/>
    </source>
</evidence>
<accession>A0A2R4BMC7</accession>
<dbReference type="OrthoDB" id="9804115at2"/>
<dbReference type="GO" id="GO:0051537">
    <property type="term" value="F:2 iron, 2 sulfur cluster binding"/>
    <property type="evidence" value="ECO:0007669"/>
    <property type="project" value="UniProtKB-KW"/>
</dbReference>
<dbReference type="PANTHER" id="PTHR10293:SF72">
    <property type="entry name" value="MONOTHIOL GLUTAREDOXIN-S14, CHLOROPLASTIC"/>
    <property type="match status" value="1"/>
</dbReference>
<name>A0A2R4BMC7_THAAR</name>
<comment type="similarity">
    <text evidence="1 7">Belongs to the glutaredoxin family. Monothiol subfamily.</text>
</comment>
<protein>
    <recommendedName>
        <fullName evidence="7">Glutaredoxin</fullName>
    </recommendedName>
</protein>
<dbReference type="Pfam" id="PF00462">
    <property type="entry name" value="Glutaredoxin"/>
    <property type="match status" value="1"/>
</dbReference>
<evidence type="ECO:0000256" key="5">
    <source>
        <dbReference type="ARBA" id="ARBA00023014"/>
    </source>
</evidence>
<dbReference type="Gene3D" id="3.40.30.10">
    <property type="entry name" value="Glutaredoxin"/>
    <property type="match status" value="1"/>
</dbReference>
<keyword evidence="11" id="KW-1185">Reference proteome</keyword>
<dbReference type="InterPro" id="IPR033658">
    <property type="entry name" value="GRX_PICOT-like"/>
</dbReference>
<dbReference type="GO" id="GO:0046872">
    <property type="term" value="F:metal ion binding"/>
    <property type="evidence" value="ECO:0007669"/>
    <property type="project" value="UniProtKB-KW"/>
</dbReference>
<dbReference type="InterPro" id="IPR014434">
    <property type="entry name" value="Monothiol_GRX"/>
</dbReference>
<proteinExistence type="inferred from homology"/>
<evidence type="ECO:0000313" key="11">
    <source>
        <dbReference type="Proteomes" id="UP000241885"/>
    </source>
</evidence>
<dbReference type="InterPro" id="IPR036249">
    <property type="entry name" value="Thioredoxin-like_sf"/>
</dbReference>
<dbReference type="PANTHER" id="PTHR10293">
    <property type="entry name" value="GLUTAREDOXIN FAMILY MEMBER"/>
    <property type="match status" value="1"/>
</dbReference>
<gene>
    <name evidence="10" type="ORF">Tharo_1555</name>
</gene>
<dbReference type="SUPFAM" id="SSF52833">
    <property type="entry name" value="Thioredoxin-like"/>
    <property type="match status" value="1"/>
</dbReference>
<evidence type="ECO:0000259" key="9">
    <source>
        <dbReference type="Pfam" id="PF00462"/>
    </source>
</evidence>
<keyword evidence="6" id="KW-0676">Redox-active center</keyword>
<evidence type="ECO:0000256" key="1">
    <source>
        <dbReference type="ARBA" id="ARBA00009630"/>
    </source>
</evidence>
<reference evidence="10 11" key="1">
    <citation type="submission" date="2018-03" db="EMBL/GenBank/DDBJ databases">
        <title>Complete genome sequence of Thauera aromatica, a model organism for studying aromatic compound degradation under denitrifying conditions.</title>
        <authorList>
            <person name="Lo H.-Y."/>
            <person name="Goris T."/>
            <person name="Boll M."/>
            <person name="Mueller J.A."/>
        </authorList>
    </citation>
    <scope>NUCLEOTIDE SEQUENCE [LARGE SCALE GENOMIC DNA]</scope>
    <source>
        <strain evidence="10 11">K172</strain>
    </source>
</reference>
<dbReference type="PROSITE" id="PS51354">
    <property type="entry name" value="GLUTAREDOXIN_2"/>
    <property type="match status" value="1"/>
</dbReference>
<evidence type="ECO:0000313" key="10">
    <source>
        <dbReference type="EMBL" id="AVR88479.1"/>
    </source>
</evidence>
<dbReference type="NCBIfam" id="TIGR00365">
    <property type="entry name" value="Grx4 family monothiol glutaredoxin"/>
    <property type="match status" value="1"/>
</dbReference>
<feature type="domain" description="Glutaredoxin" evidence="9">
    <location>
        <begin position="16"/>
        <end position="81"/>
    </location>
</feature>
<dbReference type="Proteomes" id="UP000241885">
    <property type="component" value="Chromosome"/>
</dbReference>
<dbReference type="CDD" id="cd03028">
    <property type="entry name" value="GRX_PICOT_like"/>
    <property type="match status" value="1"/>
</dbReference>
<keyword evidence="4 8" id="KW-0408">Iron</keyword>
<evidence type="ECO:0000256" key="6">
    <source>
        <dbReference type="ARBA" id="ARBA00023284"/>
    </source>
</evidence>
<keyword evidence="5 8" id="KW-0411">Iron-sulfur</keyword>
<keyword evidence="3 8" id="KW-0479">Metal-binding</keyword>
<dbReference type="InterPro" id="IPR002109">
    <property type="entry name" value="Glutaredoxin"/>
</dbReference>
<dbReference type="EMBL" id="CP028339">
    <property type="protein sequence ID" value="AVR88479.1"/>
    <property type="molecule type" value="Genomic_DNA"/>
</dbReference>
<dbReference type="RefSeq" id="WP_107220722.1">
    <property type="nucleotide sequence ID" value="NZ_CP028339.1"/>
</dbReference>
<dbReference type="FunFam" id="3.40.30.10:FF:000005">
    <property type="entry name" value="Glutaredoxin 5"/>
    <property type="match status" value="1"/>
</dbReference>
<dbReference type="AlphaFoldDB" id="A0A2R4BMC7"/>
<evidence type="ECO:0000256" key="8">
    <source>
        <dbReference type="PIRSR" id="PIRSR005894-2"/>
    </source>
</evidence>
<evidence type="ECO:0000256" key="3">
    <source>
        <dbReference type="ARBA" id="ARBA00022723"/>
    </source>
</evidence>